<dbReference type="Proteomes" id="UP000031163">
    <property type="component" value="Chromosome"/>
</dbReference>
<protein>
    <submittedName>
        <fullName evidence="3">Protein disulfide reductase, TlpA family</fullName>
    </submittedName>
</protein>
<evidence type="ECO:0000313" key="4">
    <source>
        <dbReference type="Proteomes" id="UP000031163"/>
    </source>
</evidence>
<dbReference type="GeneID" id="74431913"/>
<dbReference type="KEGG" id="cis:CINS_1126"/>
<feature type="domain" description="Thioredoxin" evidence="2">
    <location>
        <begin position="14"/>
        <end position="164"/>
    </location>
</feature>
<dbReference type="HOGENOM" id="CLU_042529_17_0_7"/>
<feature type="signal peptide" evidence="1">
    <location>
        <begin position="1"/>
        <end position="23"/>
    </location>
</feature>
<dbReference type="Pfam" id="PF08534">
    <property type="entry name" value="Redoxin"/>
    <property type="match status" value="1"/>
</dbReference>
<proteinExistence type="predicted"/>
<dbReference type="GO" id="GO:0016491">
    <property type="term" value="F:oxidoreductase activity"/>
    <property type="evidence" value="ECO:0007669"/>
    <property type="project" value="InterPro"/>
</dbReference>
<dbReference type="InterPro" id="IPR013766">
    <property type="entry name" value="Thioredoxin_domain"/>
</dbReference>
<dbReference type="EMBL" id="CP007770">
    <property type="protein sequence ID" value="AJC88088.1"/>
    <property type="molecule type" value="Genomic_DNA"/>
</dbReference>
<dbReference type="InterPro" id="IPR050553">
    <property type="entry name" value="Thioredoxin_ResA/DsbE_sf"/>
</dbReference>
<reference evidence="3 4" key="1">
    <citation type="journal article" date="2014" name="Genome Biol. Evol.">
        <title>Comparative Genomics of the Campylobacter lari Group.</title>
        <authorList>
            <person name="Miller W.G."/>
            <person name="Yee E."/>
            <person name="Chapman M.H."/>
            <person name="Smith T.P."/>
            <person name="Bono J.L."/>
            <person name="Huynh S."/>
            <person name="Parker C.T."/>
            <person name="Vandamme P."/>
            <person name="Luong K."/>
            <person name="Korlach J."/>
        </authorList>
    </citation>
    <scope>NUCLEOTIDE SEQUENCE [LARGE SCALE GENOMIC DNA]</scope>
    <source>
        <strain evidence="3 4">NCTC 12927</strain>
    </source>
</reference>
<dbReference type="PANTHER" id="PTHR42852:SF17">
    <property type="entry name" value="THIOREDOXIN-LIKE PROTEIN HI_1115"/>
    <property type="match status" value="1"/>
</dbReference>
<dbReference type="Gene3D" id="3.40.30.10">
    <property type="entry name" value="Glutaredoxin"/>
    <property type="match status" value="1"/>
</dbReference>
<gene>
    <name evidence="3" type="ORF">CINS_1126</name>
</gene>
<dbReference type="CDD" id="cd02966">
    <property type="entry name" value="TlpA_like_family"/>
    <property type="match status" value="1"/>
</dbReference>
<sequence>MVVLKKFYIFLALAFLLSSCANNEFKALNGDENLEFLYDGFQKTLKIKDQNQPYALFFLTPDCGVCKAQIPILNELYKTRKFKIIAVLNGVKDKNEAQQNILEKNILFPLLYQAKASLFLSKAVGDIYGVPVIVFVDENGILKEKFIGLTPKNILENQIKLLKQYDD</sequence>
<dbReference type="InterPro" id="IPR013740">
    <property type="entry name" value="Redoxin"/>
</dbReference>
<dbReference type="PROSITE" id="PS51257">
    <property type="entry name" value="PROKAR_LIPOPROTEIN"/>
    <property type="match status" value="1"/>
</dbReference>
<dbReference type="PROSITE" id="PS51352">
    <property type="entry name" value="THIOREDOXIN_2"/>
    <property type="match status" value="1"/>
</dbReference>
<feature type="chain" id="PRO_5002052908" evidence="1">
    <location>
        <begin position="24"/>
        <end position="167"/>
    </location>
</feature>
<name>A0A0A8H1S8_9BACT</name>
<dbReference type="InterPro" id="IPR036249">
    <property type="entry name" value="Thioredoxin-like_sf"/>
</dbReference>
<evidence type="ECO:0000259" key="2">
    <source>
        <dbReference type="PROSITE" id="PS51352"/>
    </source>
</evidence>
<dbReference type="RefSeq" id="WP_039650586.1">
    <property type="nucleotide sequence ID" value="NZ_CP007770.1"/>
</dbReference>
<evidence type="ECO:0000313" key="3">
    <source>
        <dbReference type="EMBL" id="AJC88088.1"/>
    </source>
</evidence>
<dbReference type="AlphaFoldDB" id="A0A0A8H1S8"/>
<dbReference type="PANTHER" id="PTHR42852">
    <property type="entry name" value="THIOL:DISULFIDE INTERCHANGE PROTEIN DSBE"/>
    <property type="match status" value="1"/>
</dbReference>
<evidence type="ECO:0000256" key="1">
    <source>
        <dbReference type="SAM" id="SignalP"/>
    </source>
</evidence>
<dbReference type="STRING" id="1031564.CINS_1126"/>
<organism evidence="3 4">
    <name type="scientific">Campylobacter insulaenigrae NCTC 12927</name>
    <dbReference type="NCBI Taxonomy" id="1031564"/>
    <lineage>
        <taxon>Bacteria</taxon>
        <taxon>Pseudomonadati</taxon>
        <taxon>Campylobacterota</taxon>
        <taxon>Epsilonproteobacteria</taxon>
        <taxon>Campylobacterales</taxon>
        <taxon>Campylobacteraceae</taxon>
        <taxon>Campylobacter</taxon>
    </lineage>
</organism>
<keyword evidence="1" id="KW-0732">Signal</keyword>
<accession>A0A0A8H1S8</accession>
<dbReference type="SUPFAM" id="SSF52833">
    <property type="entry name" value="Thioredoxin-like"/>
    <property type="match status" value="1"/>
</dbReference>